<dbReference type="AlphaFoldDB" id="A0A1U8EEI1"/>
<dbReference type="OrthoDB" id="2161133at2759"/>
<evidence type="ECO:0000313" key="2">
    <source>
        <dbReference type="EMBL" id="PHT69523.1"/>
    </source>
</evidence>
<dbReference type="Pfam" id="PF13450">
    <property type="entry name" value="NAD_binding_8"/>
    <property type="match status" value="1"/>
</dbReference>
<protein>
    <recommendedName>
        <fullName evidence="1">Amine oxidase domain-containing protein</fullName>
    </recommendedName>
</protein>
<dbReference type="STRING" id="4072.A0A1U8EEI1"/>
<accession>A0A1U8EEI1</accession>
<keyword evidence="3" id="KW-1185">Reference proteome</keyword>
<dbReference type="SUPFAM" id="SSF51905">
    <property type="entry name" value="FAD/NAD(P)-binding domain"/>
    <property type="match status" value="1"/>
</dbReference>
<evidence type="ECO:0000259" key="1">
    <source>
        <dbReference type="Pfam" id="PF01593"/>
    </source>
</evidence>
<dbReference type="InterPro" id="IPR036188">
    <property type="entry name" value="FAD/NAD-bd_sf"/>
</dbReference>
<dbReference type="PANTHER" id="PTHR16128:SF5">
    <property type="entry name" value="FAD_NAD(P)-BINDING OXIDOREDUCTASE FAMILY PROTEIN"/>
    <property type="match status" value="1"/>
</dbReference>
<dbReference type="PANTHER" id="PTHR16128">
    <property type="entry name" value="FAD/NAD(P)-BINDING OXIDOREDUCTASE FAMILY PROTEIN"/>
    <property type="match status" value="1"/>
</dbReference>
<comment type="caution">
    <text evidence="2">The sequence shown here is derived from an EMBL/GenBank/DDBJ whole genome shotgun (WGS) entry which is preliminary data.</text>
</comment>
<dbReference type="OMA" id="QVHRWRY"/>
<dbReference type="SMR" id="A0A1U8EEI1"/>
<name>A0A1U8EEI1_CAPAN</name>
<organism evidence="2 3">
    <name type="scientific">Capsicum annuum</name>
    <name type="common">Capsicum pepper</name>
    <dbReference type="NCBI Taxonomy" id="4072"/>
    <lineage>
        <taxon>Eukaryota</taxon>
        <taxon>Viridiplantae</taxon>
        <taxon>Streptophyta</taxon>
        <taxon>Embryophyta</taxon>
        <taxon>Tracheophyta</taxon>
        <taxon>Spermatophyta</taxon>
        <taxon>Magnoliopsida</taxon>
        <taxon>eudicotyledons</taxon>
        <taxon>Gunneridae</taxon>
        <taxon>Pentapetalae</taxon>
        <taxon>asterids</taxon>
        <taxon>lamiids</taxon>
        <taxon>Solanales</taxon>
        <taxon>Solanaceae</taxon>
        <taxon>Solanoideae</taxon>
        <taxon>Capsiceae</taxon>
        <taxon>Capsicum</taxon>
    </lineage>
</organism>
<reference evidence="2 3" key="1">
    <citation type="journal article" date="2014" name="Nat. Genet.">
        <title>Genome sequence of the hot pepper provides insights into the evolution of pungency in Capsicum species.</title>
        <authorList>
            <person name="Kim S."/>
            <person name="Park M."/>
            <person name="Yeom S.I."/>
            <person name="Kim Y.M."/>
            <person name="Lee J.M."/>
            <person name="Lee H.A."/>
            <person name="Seo E."/>
            <person name="Choi J."/>
            <person name="Cheong K."/>
            <person name="Kim K.T."/>
            <person name="Jung K."/>
            <person name="Lee G.W."/>
            <person name="Oh S.K."/>
            <person name="Bae C."/>
            <person name="Kim S.B."/>
            <person name="Lee H.Y."/>
            <person name="Kim S.Y."/>
            <person name="Kim M.S."/>
            <person name="Kang B.C."/>
            <person name="Jo Y.D."/>
            <person name="Yang H.B."/>
            <person name="Jeong H.J."/>
            <person name="Kang W.H."/>
            <person name="Kwon J.K."/>
            <person name="Shin C."/>
            <person name="Lim J.Y."/>
            <person name="Park J.H."/>
            <person name="Huh J.H."/>
            <person name="Kim J.S."/>
            <person name="Kim B.D."/>
            <person name="Cohen O."/>
            <person name="Paran I."/>
            <person name="Suh M.C."/>
            <person name="Lee S.B."/>
            <person name="Kim Y.K."/>
            <person name="Shin Y."/>
            <person name="Noh S.J."/>
            <person name="Park J."/>
            <person name="Seo Y.S."/>
            <person name="Kwon S.Y."/>
            <person name="Kim H.A."/>
            <person name="Park J.M."/>
            <person name="Kim H.J."/>
            <person name="Choi S.B."/>
            <person name="Bosland P.W."/>
            <person name="Reeves G."/>
            <person name="Jo S.H."/>
            <person name="Lee B.W."/>
            <person name="Cho H.T."/>
            <person name="Choi H.S."/>
            <person name="Lee M.S."/>
            <person name="Yu Y."/>
            <person name="Do Choi Y."/>
            <person name="Park B.S."/>
            <person name="van Deynze A."/>
            <person name="Ashrafi H."/>
            <person name="Hill T."/>
            <person name="Kim W.T."/>
            <person name="Pai H.S."/>
            <person name="Ahn H.K."/>
            <person name="Yeam I."/>
            <person name="Giovannoni J.J."/>
            <person name="Rose J.K."/>
            <person name="Sorensen I."/>
            <person name="Lee S.J."/>
            <person name="Kim R.W."/>
            <person name="Choi I.Y."/>
            <person name="Choi B.S."/>
            <person name="Lim J.S."/>
            <person name="Lee Y.H."/>
            <person name="Choi D."/>
        </authorList>
    </citation>
    <scope>NUCLEOTIDE SEQUENCE [LARGE SCALE GENOMIC DNA]</scope>
    <source>
        <strain evidence="3">cv. CM334</strain>
    </source>
</reference>
<dbReference type="GO" id="GO:0016491">
    <property type="term" value="F:oxidoreductase activity"/>
    <property type="evidence" value="ECO:0007669"/>
    <property type="project" value="InterPro"/>
</dbReference>
<evidence type="ECO:0000313" key="3">
    <source>
        <dbReference type="Proteomes" id="UP000222542"/>
    </source>
</evidence>
<dbReference type="Proteomes" id="UP000222542">
    <property type="component" value="Unassembled WGS sequence"/>
</dbReference>
<feature type="domain" description="Amine oxidase" evidence="1">
    <location>
        <begin position="116"/>
        <end position="363"/>
    </location>
</feature>
<reference evidence="2 3" key="2">
    <citation type="journal article" date="2017" name="Genome Biol.">
        <title>New reference genome sequences of hot pepper reveal the massive evolution of plant disease-resistance genes by retroduplication.</title>
        <authorList>
            <person name="Kim S."/>
            <person name="Park J."/>
            <person name="Yeom S.I."/>
            <person name="Kim Y.M."/>
            <person name="Seo E."/>
            <person name="Kim K.T."/>
            <person name="Kim M.S."/>
            <person name="Lee J.M."/>
            <person name="Cheong K."/>
            <person name="Shin H.S."/>
            <person name="Kim S.B."/>
            <person name="Han K."/>
            <person name="Lee J."/>
            <person name="Park M."/>
            <person name="Lee H.A."/>
            <person name="Lee H.Y."/>
            <person name="Lee Y."/>
            <person name="Oh S."/>
            <person name="Lee J.H."/>
            <person name="Choi E."/>
            <person name="Choi E."/>
            <person name="Lee S.E."/>
            <person name="Jeon J."/>
            <person name="Kim H."/>
            <person name="Choi G."/>
            <person name="Song H."/>
            <person name="Lee J."/>
            <person name="Lee S.C."/>
            <person name="Kwon J.K."/>
            <person name="Lee H.Y."/>
            <person name="Koo N."/>
            <person name="Hong Y."/>
            <person name="Kim R.W."/>
            <person name="Kang W.H."/>
            <person name="Huh J.H."/>
            <person name="Kang B.C."/>
            <person name="Yang T.J."/>
            <person name="Lee Y.H."/>
            <person name="Bennetzen J.L."/>
            <person name="Choi D."/>
        </authorList>
    </citation>
    <scope>NUCLEOTIDE SEQUENCE [LARGE SCALE GENOMIC DNA]</scope>
    <source>
        <strain evidence="3">cv. CM334</strain>
    </source>
</reference>
<sequence length="371" mass="40360">MTTSVATKVAIIGSGISGAVCASTLAKNGISVTLFESARGPGGRMSQRREMTEDGRELHFDHGAPYFSVSNNPGVLRLICEWQSKGLVDEWNEKFATFDFASKQFLDIEQEGLDKKYVGVPGMNSICKSLCQEPGVESRFGVGVGKLEWSDNEDSWSLMGLNGESLGSFKGVVTSDKSTFSQRFTNVTGKPVPIDMGKFPEIPLKMTEIPVNPCFALMLAFEEPLTEIPIRAFSFKKSKVLHRAFCDSSKPGRSRNSECWVLHSTAEYAQDVIAQTGLQKPSSATLAKVAEELFQEFQSTKLGIPPAFFKKAHRWGSAFPAISIAEDEKCLWDAKKRLAVCGDFCVSPDVEGAIISGLAAAAKCSEGLCHL</sequence>
<proteinExistence type="predicted"/>
<dbReference type="Pfam" id="PF01593">
    <property type="entry name" value="Amino_oxidase"/>
    <property type="match status" value="1"/>
</dbReference>
<dbReference type="Gramene" id="PHT69523">
    <property type="protein sequence ID" value="PHT69523"/>
    <property type="gene ID" value="T459_24627"/>
</dbReference>
<dbReference type="Gene3D" id="3.50.50.60">
    <property type="entry name" value="FAD/NAD(P)-binding domain"/>
    <property type="match status" value="1"/>
</dbReference>
<dbReference type="InterPro" id="IPR002937">
    <property type="entry name" value="Amino_oxidase"/>
</dbReference>
<dbReference type="Gene3D" id="3.90.660.10">
    <property type="match status" value="1"/>
</dbReference>
<gene>
    <name evidence="2" type="ORF">T459_24627</name>
</gene>
<dbReference type="EMBL" id="AYRZ02000010">
    <property type="protein sequence ID" value="PHT69523.1"/>
    <property type="molecule type" value="Genomic_DNA"/>
</dbReference>
<dbReference type="PRINTS" id="PR00419">
    <property type="entry name" value="ADXRDTASE"/>
</dbReference>